<gene>
    <name evidence="2" type="ORF">ALTATR162_LOCUS2950</name>
</gene>
<dbReference type="Proteomes" id="UP000676310">
    <property type="component" value="Unassembled WGS sequence"/>
</dbReference>
<dbReference type="OrthoDB" id="3670173at2759"/>
<dbReference type="AlphaFoldDB" id="A0A8J2HYU2"/>
<dbReference type="EMBL" id="CAJRGZ010000016">
    <property type="protein sequence ID" value="CAG5152887.1"/>
    <property type="molecule type" value="Genomic_DNA"/>
</dbReference>
<organism evidence="2 3">
    <name type="scientific">Alternaria atra</name>
    <dbReference type="NCBI Taxonomy" id="119953"/>
    <lineage>
        <taxon>Eukaryota</taxon>
        <taxon>Fungi</taxon>
        <taxon>Dikarya</taxon>
        <taxon>Ascomycota</taxon>
        <taxon>Pezizomycotina</taxon>
        <taxon>Dothideomycetes</taxon>
        <taxon>Pleosporomycetidae</taxon>
        <taxon>Pleosporales</taxon>
        <taxon>Pleosporineae</taxon>
        <taxon>Pleosporaceae</taxon>
        <taxon>Alternaria</taxon>
        <taxon>Alternaria sect. Ulocladioides</taxon>
    </lineage>
</organism>
<evidence type="ECO:0000313" key="3">
    <source>
        <dbReference type="Proteomes" id="UP000676310"/>
    </source>
</evidence>
<evidence type="ECO:0000256" key="1">
    <source>
        <dbReference type="SAM" id="MobiDB-lite"/>
    </source>
</evidence>
<reference evidence="2" key="1">
    <citation type="submission" date="2021-05" db="EMBL/GenBank/DDBJ databases">
        <authorList>
            <person name="Stam R."/>
        </authorList>
    </citation>
    <scope>NUCLEOTIDE SEQUENCE</scope>
    <source>
        <strain evidence="2">CS162</strain>
    </source>
</reference>
<keyword evidence="3" id="KW-1185">Reference proteome</keyword>
<dbReference type="RefSeq" id="XP_043166491.1">
    <property type="nucleotide sequence ID" value="XM_043310556.1"/>
</dbReference>
<protein>
    <submittedName>
        <fullName evidence="2">Uncharacterized protein</fullName>
    </submittedName>
</protein>
<name>A0A8J2HYU2_9PLEO</name>
<proteinExistence type="predicted"/>
<comment type="caution">
    <text evidence="2">The sequence shown here is derived from an EMBL/GenBank/DDBJ whole genome shotgun (WGS) entry which is preliminary data.</text>
</comment>
<accession>A0A8J2HYU2</accession>
<dbReference type="GeneID" id="67014452"/>
<feature type="region of interest" description="Disordered" evidence="1">
    <location>
        <begin position="89"/>
        <end position="115"/>
    </location>
</feature>
<evidence type="ECO:0000313" key="2">
    <source>
        <dbReference type="EMBL" id="CAG5152887.1"/>
    </source>
</evidence>
<sequence>MKDASMSQREKAANIKEMEYIINCIKSEMEERADEAIAIFSSFNVVDDGGNLGHKYNPSKIYICLIDKLTLALWIADISESSSIMSPRKITKKVKEEYPPAPSVEDDAASNGNGGLEKFQFSQEVIDEYLAFKRMKELRQENEEEEYVNDDDYGSSQSTVERYEHYEQDEPNQHVVVESPQRPPTPPQYYTIPEPPPPTVILQKLAPTVPVTSLSAGEAEAWSQFLGRVPRDTVPIHQRYPQPEFASTGDYFEDHCPRGVISGGYSRGVRSLGYNRRPYRTMPTGIRGPNETVPFAIARAVDRNLALYEEPIKLFEMWADTFGRSRRIEEDVTTLRERLRLLHQFYYRP</sequence>